<dbReference type="Gene3D" id="3.40.50.2000">
    <property type="entry name" value="Glycogen Phosphorylase B"/>
    <property type="match status" value="2"/>
</dbReference>
<dbReference type="AlphaFoldDB" id="A0A921F3W1"/>
<feature type="binding site" evidence="7">
    <location>
        <position position="363"/>
    </location>
    <ligand>
        <name>Mg(2+)</name>
        <dbReference type="ChEBI" id="CHEBI:18420"/>
    </ligand>
</feature>
<dbReference type="HAMAP" id="MF_01695">
    <property type="entry name" value="MshA"/>
    <property type="match status" value="1"/>
</dbReference>
<feature type="region of interest" description="Disordered" evidence="8">
    <location>
        <begin position="1"/>
        <end position="36"/>
    </location>
</feature>
<feature type="binding site" evidence="7">
    <location>
        <position position="375"/>
    </location>
    <ligand>
        <name>UDP-N-acetyl-alpha-D-glucosamine</name>
        <dbReference type="ChEBI" id="CHEBI:57705"/>
    </ligand>
</feature>
<dbReference type="GO" id="GO:1903509">
    <property type="term" value="P:liposaccharide metabolic process"/>
    <property type="evidence" value="ECO:0007669"/>
    <property type="project" value="UniProtKB-ARBA"/>
</dbReference>
<feature type="binding site" evidence="7">
    <location>
        <position position="173"/>
    </location>
    <ligand>
        <name>1D-myo-inositol 3-phosphate</name>
        <dbReference type="ChEBI" id="CHEBI:58401"/>
    </ligand>
</feature>
<feature type="binding site" evidence="7">
    <location>
        <position position="62"/>
    </location>
    <ligand>
        <name>UDP-N-acetyl-alpha-D-glucosamine</name>
        <dbReference type="ChEBI" id="CHEBI:57705"/>
    </ligand>
</feature>
<name>A0A921F3W1_9ACTN</name>
<evidence type="ECO:0000313" key="11">
    <source>
        <dbReference type="EMBL" id="HJE90083.1"/>
    </source>
</evidence>
<dbReference type="Pfam" id="PF00534">
    <property type="entry name" value="Glycos_transf_1"/>
    <property type="match status" value="1"/>
</dbReference>
<dbReference type="GO" id="GO:0000287">
    <property type="term" value="F:magnesium ion binding"/>
    <property type="evidence" value="ECO:0007669"/>
    <property type="project" value="UniProtKB-UniRule"/>
</dbReference>
<evidence type="ECO:0000256" key="3">
    <source>
        <dbReference type="ARBA" id="ARBA00022679"/>
    </source>
</evidence>
<dbReference type="PANTHER" id="PTHR45947">
    <property type="entry name" value="SULFOQUINOVOSYL TRANSFERASE SQD2"/>
    <property type="match status" value="1"/>
</dbReference>
<keyword evidence="2 7" id="KW-0328">Glycosyltransferase</keyword>
<dbReference type="InterPro" id="IPR001296">
    <property type="entry name" value="Glyco_trans_1"/>
</dbReference>
<feature type="binding site" evidence="7">
    <location>
        <position position="353"/>
    </location>
    <ligand>
        <name>UDP-N-acetyl-alpha-D-glucosamine</name>
        <dbReference type="ChEBI" id="CHEBI:57705"/>
    </ligand>
</feature>
<comment type="subunit">
    <text evidence="7">Homodimer.</text>
</comment>
<gene>
    <name evidence="7 11" type="primary">mshA</name>
    <name evidence="11" type="ORF">K8V11_03620</name>
</gene>
<dbReference type="EMBL" id="DYXM01000064">
    <property type="protein sequence ID" value="HJE90083.1"/>
    <property type="molecule type" value="Genomic_DNA"/>
</dbReference>
<comment type="catalytic activity">
    <reaction evidence="6 7">
        <text>1D-myo-inositol 3-phosphate + UDP-N-acetyl-alpha-D-glucosamine = 1D-myo-inositol 2-acetamido-2-deoxy-alpha-D-glucopyranoside 3-phosphate + UDP + H(+)</text>
        <dbReference type="Rhea" id="RHEA:26188"/>
        <dbReference type="ChEBI" id="CHEBI:15378"/>
        <dbReference type="ChEBI" id="CHEBI:57705"/>
        <dbReference type="ChEBI" id="CHEBI:58223"/>
        <dbReference type="ChEBI" id="CHEBI:58401"/>
        <dbReference type="ChEBI" id="CHEBI:58892"/>
        <dbReference type="EC" id="2.4.1.250"/>
    </reaction>
</comment>
<comment type="function">
    <text evidence="7">Catalyzes the transfer of a N-acetyl-glucosamine moiety to 1D-myo-inositol 3-phosphate to produce 1D-myo-inositol 2-acetamido-2-deoxy-glucopyranoside 3-phosphate in the mycothiol biosynthesis pathway.</text>
</comment>
<evidence type="ECO:0000313" key="12">
    <source>
        <dbReference type="Proteomes" id="UP000776650"/>
    </source>
</evidence>
<dbReference type="GO" id="GO:0102710">
    <property type="term" value="F:D-inositol-3-phosphate glycosyltransferase activity"/>
    <property type="evidence" value="ECO:0007669"/>
    <property type="project" value="UniProtKB-EC"/>
</dbReference>
<feature type="binding site" evidence="7">
    <location>
        <position position="117"/>
    </location>
    <ligand>
        <name>1D-myo-inositol 3-phosphate</name>
        <dbReference type="ChEBI" id="CHEBI:58401"/>
    </ligand>
</feature>
<dbReference type="PANTHER" id="PTHR45947:SF3">
    <property type="entry name" value="SULFOQUINOVOSYL TRANSFERASE SQD2"/>
    <property type="match status" value="1"/>
</dbReference>
<dbReference type="GO" id="GO:0010125">
    <property type="term" value="P:mycothiol biosynthetic process"/>
    <property type="evidence" value="ECO:0007669"/>
    <property type="project" value="UniProtKB-UniRule"/>
</dbReference>
<comment type="similarity">
    <text evidence="1 7">Belongs to the glycosyltransferase group 1 family. MshA subfamily.</text>
</comment>
<evidence type="ECO:0000256" key="5">
    <source>
        <dbReference type="ARBA" id="ARBA00022842"/>
    </source>
</evidence>
<evidence type="ECO:0000259" key="9">
    <source>
        <dbReference type="Pfam" id="PF00534"/>
    </source>
</evidence>
<feature type="binding site" evidence="7">
    <location>
        <begin position="59"/>
        <end position="64"/>
    </location>
    <ligand>
        <name>1D-myo-inositol 3-phosphate</name>
        <dbReference type="ChEBI" id="CHEBI:58401"/>
    </ligand>
</feature>
<reference evidence="11" key="2">
    <citation type="submission" date="2021-09" db="EMBL/GenBank/DDBJ databases">
        <authorList>
            <person name="Gilroy R."/>
        </authorList>
    </citation>
    <scope>NUCLEOTIDE SEQUENCE</scope>
    <source>
        <strain evidence="11">ChiGjej1B1-18357</strain>
    </source>
</reference>
<keyword evidence="3 7" id="KW-0808">Transferase</keyword>
<accession>A0A921F3W1</accession>
<evidence type="ECO:0000256" key="2">
    <source>
        <dbReference type="ARBA" id="ARBA00022676"/>
    </source>
</evidence>
<feature type="region of interest" description="Disordered" evidence="8">
    <location>
        <begin position="468"/>
        <end position="499"/>
    </location>
</feature>
<dbReference type="NCBIfam" id="TIGR03449">
    <property type="entry name" value="mycothiol_MshA"/>
    <property type="match status" value="1"/>
</dbReference>
<feature type="binding site" evidence="7">
    <location>
        <position position="362"/>
    </location>
    <ligand>
        <name>Mg(2+)</name>
        <dbReference type="ChEBI" id="CHEBI:18420"/>
    </ligand>
</feature>
<feature type="domain" description="Glycosyl transferase family 1" evidence="9">
    <location>
        <begin position="250"/>
        <end position="438"/>
    </location>
</feature>
<dbReference type="GO" id="GO:0008375">
    <property type="term" value="F:acetylglucosaminyltransferase activity"/>
    <property type="evidence" value="ECO:0007669"/>
    <property type="project" value="UniProtKB-UniRule"/>
</dbReference>
<evidence type="ECO:0000256" key="1">
    <source>
        <dbReference type="ARBA" id="ARBA00008449"/>
    </source>
</evidence>
<dbReference type="Proteomes" id="UP000776650">
    <property type="component" value="Unassembled WGS sequence"/>
</dbReference>
<evidence type="ECO:0000256" key="8">
    <source>
        <dbReference type="SAM" id="MobiDB-lite"/>
    </source>
</evidence>
<evidence type="ECO:0000256" key="6">
    <source>
        <dbReference type="ARBA" id="ARBA00048131"/>
    </source>
</evidence>
<feature type="domain" description="Glycosyltransferase subfamily 4-like N-terminal" evidence="10">
    <location>
        <begin position="61"/>
        <end position="235"/>
    </location>
</feature>
<keyword evidence="5 7" id="KW-0460">Magnesium</keyword>
<proteinExistence type="inferred from homology"/>
<dbReference type="InterPro" id="IPR028098">
    <property type="entry name" value="Glyco_trans_4-like_N"/>
</dbReference>
<evidence type="ECO:0000259" key="10">
    <source>
        <dbReference type="Pfam" id="PF13579"/>
    </source>
</evidence>
<protein>
    <recommendedName>
        <fullName evidence="7">D-inositol-3-phosphate glycosyltransferase</fullName>
        <ecNumber evidence="7">2.4.1.250</ecNumber>
    </recommendedName>
    <alternativeName>
        <fullName evidence="7">N-acetylglucosamine-inositol-phosphate N-acetylglucosaminyltransferase</fullName>
        <shortName evidence="7">GlcNAc-Ins-P N-acetylglucosaminyltransferase</shortName>
    </alternativeName>
</protein>
<sequence length="499" mass="52368">MQVVTDIRSATGGPDEPGGQGGSASAASASAARPSGPLPRRVAVISFHTSPLSQPGVGDAGGLNVYVLNTARSLAATGVEVEVFTRATSATQEPVVQIGDGVRLHHITAGPLEALGREELPVQMAPFISEVLRQVAADGTRFDVVHSHYWLSGQAATVLAQVWDIPLIHTAHTLAAVKNTFLAAGDEPEPDYRRLGEQYVVDNTDRTVVNTERERDDLVHFYDASPSRVDVIVPGADLACYSPGDPRGTEHARRRLGLPHGAKVVAFVGRIQPLKAPDVLLRAFAALVKDSLDDAGDAEPDQDGGGQLVRSHITPYRLVIVGGYSGNGIGAMDLHSLARELGVAHLVTFLPPRPPQDLVEVYRAADVVAVPSYSESFGLVALEAQACGTPVVAANVGGLSIAVADGETGVLIDGHDVAVWGCELRALLDADARRIAMSLRAPERARGFCWTSTAENLVATYAKAMAEHSERRDAGEEARGSAAAVGDNESGAAAPAKEE</sequence>
<dbReference type="InterPro" id="IPR017814">
    <property type="entry name" value="Mycothiol_biosynthesis_MshA"/>
</dbReference>
<feature type="binding site" evidence="7">
    <location>
        <position position="275"/>
    </location>
    <ligand>
        <name>UDP-N-acetyl-alpha-D-glucosamine</name>
        <dbReference type="ChEBI" id="CHEBI:57705"/>
    </ligand>
</feature>
<reference evidence="11" key="1">
    <citation type="journal article" date="2021" name="PeerJ">
        <title>Extensive microbial diversity within the chicken gut microbiome revealed by metagenomics and culture.</title>
        <authorList>
            <person name="Gilroy R."/>
            <person name="Ravi A."/>
            <person name="Getino M."/>
            <person name="Pursley I."/>
            <person name="Horton D.L."/>
            <person name="Alikhan N.F."/>
            <person name="Baker D."/>
            <person name="Gharbi K."/>
            <person name="Hall N."/>
            <person name="Watson M."/>
            <person name="Adriaenssens E.M."/>
            <person name="Foster-Nyarko E."/>
            <person name="Jarju S."/>
            <person name="Secka A."/>
            <person name="Antonio M."/>
            <person name="Oren A."/>
            <person name="Chaudhuri R.R."/>
            <person name="La Ragione R."/>
            <person name="Hildebrand F."/>
            <person name="Pallen M.J."/>
        </authorList>
    </citation>
    <scope>NUCLEOTIDE SEQUENCE</scope>
    <source>
        <strain evidence="11">ChiGjej1B1-18357</strain>
    </source>
</reference>
<feature type="binding site" evidence="7">
    <location>
        <position position="193"/>
    </location>
    <ligand>
        <name>1D-myo-inositol 3-phosphate</name>
        <dbReference type="ChEBI" id="CHEBI:58401"/>
    </ligand>
</feature>
<feature type="binding site" evidence="7">
    <location>
        <position position="365"/>
    </location>
    <ligand>
        <name>Mg(2+)</name>
        <dbReference type="ChEBI" id="CHEBI:18420"/>
    </ligand>
</feature>
<feature type="binding site" evidence="7">
    <location>
        <position position="149"/>
    </location>
    <ligand>
        <name>1D-myo-inositol 3-phosphate</name>
        <dbReference type="ChEBI" id="CHEBI:58401"/>
    </ligand>
</feature>
<feature type="compositionally biased region" description="Basic and acidic residues" evidence="8">
    <location>
        <begin position="468"/>
        <end position="479"/>
    </location>
</feature>
<evidence type="ECO:0000256" key="4">
    <source>
        <dbReference type="ARBA" id="ARBA00022723"/>
    </source>
</evidence>
<organism evidence="11 12">
    <name type="scientific">Dietzia timorensis</name>
    <dbReference type="NCBI Taxonomy" id="499555"/>
    <lineage>
        <taxon>Bacteria</taxon>
        <taxon>Bacillati</taxon>
        <taxon>Actinomycetota</taxon>
        <taxon>Actinomycetes</taxon>
        <taxon>Mycobacteriales</taxon>
        <taxon>Dietziaceae</taxon>
        <taxon>Dietzia</taxon>
    </lineage>
</organism>
<feature type="binding site" evidence="7">
    <location>
        <position position="389"/>
    </location>
    <ligand>
        <name>Mg(2+)</name>
        <dbReference type="ChEBI" id="CHEBI:18420"/>
    </ligand>
</feature>
<dbReference type="EC" id="2.4.1.250" evidence="7"/>
<feature type="binding site" evidence="7">
    <location>
        <begin position="54"/>
        <end position="55"/>
    </location>
    <ligand>
        <name>UDP-N-acetyl-alpha-D-glucosamine</name>
        <dbReference type="ChEBI" id="CHEBI:57705"/>
    </ligand>
</feature>
<feature type="binding site" evidence="7">
    <location>
        <position position="383"/>
    </location>
    <ligand>
        <name>UDP-N-acetyl-alpha-D-glucosamine</name>
        <dbReference type="ChEBI" id="CHEBI:57705"/>
    </ligand>
</feature>
<keyword evidence="4 7" id="KW-0479">Metal-binding</keyword>
<comment type="caution">
    <text evidence="11">The sequence shown here is derived from an EMBL/GenBank/DDBJ whole genome shotgun (WGS) entry which is preliminary data.</text>
</comment>
<feature type="binding site" evidence="7">
    <location>
        <position position="270"/>
    </location>
    <ligand>
        <name>UDP-N-acetyl-alpha-D-glucosamine</name>
        <dbReference type="ChEBI" id="CHEBI:57705"/>
    </ligand>
</feature>
<feature type="binding site" evidence="7">
    <location>
        <position position="48"/>
    </location>
    <ligand>
        <name>1D-myo-inositol 3-phosphate</name>
        <dbReference type="ChEBI" id="CHEBI:58401"/>
    </ligand>
</feature>
<dbReference type="SUPFAM" id="SSF53756">
    <property type="entry name" value="UDP-Glycosyltransferase/glycogen phosphorylase"/>
    <property type="match status" value="1"/>
</dbReference>
<feature type="compositionally biased region" description="Low complexity" evidence="8">
    <location>
        <begin position="23"/>
        <end position="35"/>
    </location>
</feature>
<dbReference type="InterPro" id="IPR050194">
    <property type="entry name" value="Glycosyltransferase_grp1"/>
</dbReference>
<dbReference type="Pfam" id="PF13579">
    <property type="entry name" value="Glyco_trans_4_4"/>
    <property type="match status" value="1"/>
</dbReference>
<evidence type="ECO:0000256" key="7">
    <source>
        <dbReference type="HAMAP-Rule" id="MF_01695"/>
    </source>
</evidence>
<dbReference type="RefSeq" id="WP_303910964.1">
    <property type="nucleotide sequence ID" value="NZ_DYXM01000064.1"/>
</dbReference>